<dbReference type="AlphaFoldDB" id="A0A3N4I2Z4"/>
<evidence type="ECO:0000313" key="3">
    <source>
        <dbReference type="Proteomes" id="UP000275078"/>
    </source>
</evidence>
<feature type="region of interest" description="Disordered" evidence="1">
    <location>
        <begin position="29"/>
        <end position="76"/>
    </location>
</feature>
<sequence length="296" mass="33569">MADPAIEFQKRFSVCIEQLREKLPAIQQVEESEDEDQEVKNTGCETDGSILDVKKMDPEESQVEEEPKRAFAANESIEDPFVKGKRVGKVEKERCHEESDKAPVVEIAPNTAFDLEVEGDIDKVVVEEKAGIGKNSNSEEEQVRRKAALPYLSDTEEIEIERREAITIIPRDEPQRPEEITSKAREKTLGALGSKWRRLEKAQEKNATELELAEQLRGFAKDVLDSADGLSGVAKDPKNSYYNVGDDRLNRRKFRILMPRMGRIFGVRTKGVRKEGSPPVTFKFIMGIKRNPEPQQ</sequence>
<evidence type="ECO:0000256" key="1">
    <source>
        <dbReference type="SAM" id="MobiDB-lite"/>
    </source>
</evidence>
<dbReference type="EMBL" id="ML119711">
    <property type="protein sequence ID" value="RPA78470.1"/>
    <property type="molecule type" value="Genomic_DNA"/>
</dbReference>
<dbReference type="Proteomes" id="UP000275078">
    <property type="component" value="Unassembled WGS sequence"/>
</dbReference>
<gene>
    <name evidence="2" type="ORF">BJ508DRAFT_156029</name>
</gene>
<name>A0A3N4I2Z4_ASCIM</name>
<protein>
    <submittedName>
        <fullName evidence="2">Uncharacterized protein</fullName>
    </submittedName>
</protein>
<evidence type="ECO:0000313" key="2">
    <source>
        <dbReference type="EMBL" id="RPA78470.1"/>
    </source>
</evidence>
<organism evidence="2 3">
    <name type="scientific">Ascobolus immersus RN42</name>
    <dbReference type="NCBI Taxonomy" id="1160509"/>
    <lineage>
        <taxon>Eukaryota</taxon>
        <taxon>Fungi</taxon>
        <taxon>Dikarya</taxon>
        <taxon>Ascomycota</taxon>
        <taxon>Pezizomycotina</taxon>
        <taxon>Pezizomycetes</taxon>
        <taxon>Pezizales</taxon>
        <taxon>Ascobolaceae</taxon>
        <taxon>Ascobolus</taxon>
    </lineage>
</organism>
<reference evidence="2 3" key="1">
    <citation type="journal article" date="2018" name="Nat. Ecol. Evol.">
        <title>Pezizomycetes genomes reveal the molecular basis of ectomycorrhizal truffle lifestyle.</title>
        <authorList>
            <person name="Murat C."/>
            <person name="Payen T."/>
            <person name="Noel B."/>
            <person name="Kuo A."/>
            <person name="Morin E."/>
            <person name="Chen J."/>
            <person name="Kohler A."/>
            <person name="Krizsan K."/>
            <person name="Balestrini R."/>
            <person name="Da Silva C."/>
            <person name="Montanini B."/>
            <person name="Hainaut M."/>
            <person name="Levati E."/>
            <person name="Barry K.W."/>
            <person name="Belfiori B."/>
            <person name="Cichocki N."/>
            <person name="Clum A."/>
            <person name="Dockter R.B."/>
            <person name="Fauchery L."/>
            <person name="Guy J."/>
            <person name="Iotti M."/>
            <person name="Le Tacon F."/>
            <person name="Lindquist E.A."/>
            <person name="Lipzen A."/>
            <person name="Malagnac F."/>
            <person name="Mello A."/>
            <person name="Molinier V."/>
            <person name="Miyauchi S."/>
            <person name="Poulain J."/>
            <person name="Riccioni C."/>
            <person name="Rubini A."/>
            <person name="Sitrit Y."/>
            <person name="Splivallo R."/>
            <person name="Traeger S."/>
            <person name="Wang M."/>
            <person name="Zifcakova L."/>
            <person name="Wipf D."/>
            <person name="Zambonelli A."/>
            <person name="Paolocci F."/>
            <person name="Nowrousian M."/>
            <person name="Ottonello S."/>
            <person name="Baldrian P."/>
            <person name="Spatafora J.W."/>
            <person name="Henrissat B."/>
            <person name="Nagy L.G."/>
            <person name="Aury J.M."/>
            <person name="Wincker P."/>
            <person name="Grigoriev I.V."/>
            <person name="Bonfante P."/>
            <person name="Martin F.M."/>
        </authorList>
    </citation>
    <scope>NUCLEOTIDE SEQUENCE [LARGE SCALE GENOMIC DNA]</scope>
    <source>
        <strain evidence="2 3">RN42</strain>
    </source>
</reference>
<accession>A0A3N4I2Z4</accession>
<proteinExistence type="predicted"/>
<keyword evidence="3" id="KW-1185">Reference proteome</keyword>